<keyword evidence="5 8" id="KW-1133">Transmembrane helix</keyword>
<feature type="transmembrane region" description="Helical" evidence="8">
    <location>
        <begin position="284"/>
        <end position="305"/>
    </location>
</feature>
<feature type="transmembrane region" description="Helical" evidence="8">
    <location>
        <begin position="464"/>
        <end position="488"/>
    </location>
</feature>
<dbReference type="GO" id="GO:0005886">
    <property type="term" value="C:plasma membrane"/>
    <property type="evidence" value="ECO:0007669"/>
    <property type="project" value="UniProtKB-ARBA"/>
</dbReference>
<feature type="transmembrane region" description="Helical" evidence="8">
    <location>
        <begin position="500"/>
        <end position="519"/>
    </location>
</feature>
<feature type="transmembrane region" description="Helical" evidence="8">
    <location>
        <begin position="108"/>
        <end position="127"/>
    </location>
</feature>
<dbReference type="AlphaFoldDB" id="A0AB34JK83"/>
<protein>
    <recommendedName>
        <fullName evidence="11">Uric acid-xanthine permease</fullName>
    </recommendedName>
</protein>
<organism evidence="9 10">
    <name type="scientific">Prymnesium parvum</name>
    <name type="common">Toxic golden alga</name>
    <dbReference type="NCBI Taxonomy" id="97485"/>
    <lineage>
        <taxon>Eukaryota</taxon>
        <taxon>Haptista</taxon>
        <taxon>Haptophyta</taxon>
        <taxon>Prymnesiophyceae</taxon>
        <taxon>Prymnesiales</taxon>
        <taxon>Prymnesiaceae</taxon>
        <taxon>Prymnesium</taxon>
    </lineage>
</organism>
<evidence type="ECO:0000256" key="1">
    <source>
        <dbReference type="ARBA" id="ARBA00004141"/>
    </source>
</evidence>
<keyword evidence="4 8" id="KW-0812">Transmembrane</keyword>
<keyword evidence="3" id="KW-0813">Transport</keyword>
<dbReference type="EMBL" id="JBGBPQ010000007">
    <property type="protein sequence ID" value="KAL1521383.1"/>
    <property type="molecule type" value="Genomic_DNA"/>
</dbReference>
<evidence type="ECO:0000256" key="4">
    <source>
        <dbReference type="ARBA" id="ARBA00022692"/>
    </source>
</evidence>
<feature type="transmembrane region" description="Helical" evidence="8">
    <location>
        <begin position="134"/>
        <end position="155"/>
    </location>
</feature>
<name>A0AB34JK83_PRYPA</name>
<feature type="transmembrane region" description="Helical" evidence="8">
    <location>
        <begin position="311"/>
        <end position="329"/>
    </location>
</feature>
<feature type="transmembrane region" description="Helical" evidence="8">
    <location>
        <begin position="440"/>
        <end position="458"/>
    </location>
</feature>
<evidence type="ECO:0000256" key="2">
    <source>
        <dbReference type="ARBA" id="ARBA00008821"/>
    </source>
</evidence>
<feature type="region of interest" description="Disordered" evidence="7">
    <location>
        <begin position="656"/>
        <end position="679"/>
    </location>
</feature>
<evidence type="ECO:0000313" key="10">
    <source>
        <dbReference type="Proteomes" id="UP001515480"/>
    </source>
</evidence>
<evidence type="ECO:0000256" key="3">
    <source>
        <dbReference type="ARBA" id="ARBA00022448"/>
    </source>
</evidence>
<feature type="transmembrane region" description="Helical" evidence="8">
    <location>
        <begin position="175"/>
        <end position="195"/>
    </location>
</feature>
<feature type="transmembrane region" description="Helical" evidence="8">
    <location>
        <begin position="63"/>
        <end position="84"/>
    </location>
</feature>
<gene>
    <name evidence="9" type="ORF">AB1Y20_021049</name>
</gene>
<comment type="caution">
    <text evidence="9">The sequence shown here is derived from an EMBL/GenBank/DDBJ whole genome shotgun (WGS) entry which is preliminary data.</text>
</comment>
<evidence type="ECO:0000313" key="9">
    <source>
        <dbReference type="EMBL" id="KAL1521383.1"/>
    </source>
</evidence>
<evidence type="ECO:0000256" key="7">
    <source>
        <dbReference type="SAM" id="MobiDB-lite"/>
    </source>
</evidence>
<evidence type="ECO:0000256" key="8">
    <source>
        <dbReference type="SAM" id="Phobius"/>
    </source>
</evidence>
<dbReference type="InterPro" id="IPR006042">
    <property type="entry name" value="Xan_ur_permease"/>
</dbReference>
<dbReference type="PANTHER" id="PTHR42810">
    <property type="entry name" value="PURINE PERMEASE C1399.01C-RELATED"/>
    <property type="match status" value="1"/>
</dbReference>
<comment type="similarity">
    <text evidence="2">Belongs to the nucleobase:cation symporter-2 (NCS2) (TC 2.A.40) family.</text>
</comment>
<dbReference type="NCBIfam" id="TIGR00801">
    <property type="entry name" value="ncs2"/>
    <property type="match status" value="1"/>
</dbReference>
<comment type="subcellular location">
    <subcellularLocation>
        <location evidence="1">Membrane</location>
        <topology evidence="1">Multi-pass membrane protein</topology>
    </subcellularLocation>
</comment>
<evidence type="ECO:0000256" key="6">
    <source>
        <dbReference type="ARBA" id="ARBA00023136"/>
    </source>
</evidence>
<accession>A0AB34JK83</accession>
<evidence type="ECO:0000256" key="5">
    <source>
        <dbReference type="ARBA" id="ARBA00022989"/>
    </source>
</evidence>
<dbReference type="InterPro" id="IPR006043">
    <property type="entry name" value="NCS2"/>
</dbReference>
<dbReference type="Pfam" id="PF00860">
    <property type="entry name" value="Xan_ur_permease"/>
    <property type="match status" value="2"/>
</dbReference>
<keyword evidence="6 8" id="KW-0472">Membrane</keyword>
<dbReference type="GO" id="GO:0042907">
    <property type="term" value="F:xanthine transmembrane transporter activity"/>
    <property type="evidence" value="ECO:0007669"/>
    <property type="project" value="TreeGrafter"/>
</dbReference>
<dbReference type="PANTHER" id="PTHR42810:SF2">
    <property type="entry name" value="PURINE PERMEASE C1399.01C-RELATED"/>
    <property type="match status" value="1"/>
</dbReference>
<evidence type="ECO:0008006" key="11">
    <source>
        <dbReference type="Google" id="ProtNLM"/>
    </source>
</evidence>
<proteinExistence type="inferred from homology"/>
<dbReference type="Proteomes" id="UP001515480">
    <property type="component" value="Unassembled WGS sequence"/>
</dbReference>
<sequence length="679" mass="72229">MAEVKEEEMQPEDGFGLGVCFRDGRSIKEYCIGSYDWAWLCTCLPPWNKTLKAPPFFGKDDKLPIVVALVMGLQHALAMMGGLITPPTLIANDGCLFNRDKELCDAKAYMISSSLITSGLLTIIQVVRFRLVKGYWLGTGLVSVMGTSFTFLPIAREITTGEFVSNGGEGGKHGYGKFLGTVLVASLLEVALSFIPPKTLRRMFPPLVTGTCVTLIGASLSGTGMKYWGGGVFCSENTITRSAPWHIASALNGPAAVEWPGNPGPQYCAGDNGDVALSYGDARYVGMGTLVIIVMIIFRTFGSPFIKNCNVILSLFLVYFISMGIDVNGKNFVTSAKIDEADTITFNWATTFPIGFSPEGLLPILIGFVVSTVESIGDVGASCDASNIPSQGPDAESRIQGGLLADGLNSFIAALMTCPPNTTFSQNNGVIVMTRCASRAAGLACAFWLIVFGVFGKFSGVITSIPTCVLGGMVIFLFSNVMISGLAILGQVKFNNRNRFILAVALGIGIGVACQPNMFDPAPSSPAAFYGVDLEHKVGFWPLDNVCKVFATKTVTLSPATCVWTNNGTSLNLGLSATDCALVGNTVYTAAVTEVVSKQFSSDCFPSFGTGSNCCVEYDEGLKSLRTSILLILKTPYCIGTLLALFLNMILPEEDEEDEGVSKDVAVESKAAPVEMSST</sequence>
<reference evidence="9 10" key="1">
    <citation type="journal article" date="2024" name="Science">
        <title>Giant polyketide synthase enzymes in the biosynthesis of giant marine polyether toxins.</title>
        <authorList>
            <person name="Fallon T.R."/>
            <person name="Shende V.V."/>
            <person name="Wierzbicki I.H."/>
            <person name="Pendleton A.L."/>
            <person name="Watervoot N.F."/>
            <person name="Auber R.P."/>
            <person name="Gonzalez D.J."/>
            <person name="Wisecaver J.H."/>
            <person name="Moore B.S."/>
        </authorList>
    </citation>
    <scope>NUCLEOTIDE SEQUENCE [LARGE SCALE GENOMIC DNA]</scope>
    <source>
        <strain evidence="9 10">12B1</strain>
    </source>
</reference>
<keyword evidence="10" id="KW-1185">Reference proteome</keyword>